<dbReference type="Gene3D" id="1.10.10.690">
    <property type="entry name" value="YidB-like"/>
    <property type="match status" value="1"/>
</dbReference>
<dbReference type="Proteomes" id="UP000321635">
    <property type="component" value="Unassembled WGS sequence"/>
</dbReference>
<organism evidence="1 2">
    <name type="scientific">Acetobacter nitrogenifigens DSM 23921 = NBRC 105050</name>
    <dbReference type="NCBI Taxonomy" id="1120919"/>
    <lineage>
        <taxon>Bacteria</taxon>
        <taxon>Pseudomonadati</taxon>
        <taxon>Pseudomonadota</taxon>
        <taxon>Alphaproteobacteria</taxon>
        <taxon>Acetobacterales</taxon>
        <taxon>Acetobacteraceae</taxon>
        <taxon>Acetobacter</taxon>
    </lineage>
</organism>
<dbReference type="AlphaFoldDB" id="A0A511XBR5"/>
<protein>
    <submittedName>
        <fullName evidence="1">Uncharacterized protein</fullName>
    </submittedName>
</protein>
<sequence>MKDTPMATATRDNLPGRANNVADFLTRAHGDHSGLTSAVSEYMGKEGAEGIPVVRQRAKEAGLDGLLQHWRDRPLTEAAEIDLIRALIPDEKIAEFSRETGLSREATIRGLLAVIPRVVYRNAERERRTT</sequence>
<dbReference type="EMBL" id="BJYF01000016">
    <property type="protein sequence ID" value="GEN60380.1"/>
    <property type="molecule type" value="Genomic_DNA"/>
</dbReference>
<dbReference type="SUPFAM" id="SSF140804">
    <property type="entry name" value="YidB-like"/>
    <property type="match status" value="1"/>
</dbReference>
<name>A0A511XBR5_9PROT</name>
<proteinExistence type="predicted"/>
<gene>
    <name evidence="1" type="ORF">ANI02nite_22640</name>
</gene>
<evidence type="ECO:0000313" key="1">
    <source>
        <dbReference type="EMBL" id="GEN60380.1"/>
    </source>
</evidence>
<dbReference type="InterPro" id="IPR027405">
    <property type="entry name" value="YidB-like"/>
</dbReference>
<evidence type="ECO:0000313" key="2">
    <source>
        <dbReference type="Proteomes" id="UP000321635"/>
    </source>
</evidence>
<keyword evidence="2" id="KW-1185">Reference proteome</keyword>
<accession>A0A511XBR5</accession>
<comment type="caution">
    <text evidence="1">The sequence shown here is derived from an EMBL/GenBank/DDBJ whole genome shotgun (WGS) entry which is preliminary data.</text>
</comment>
<reference evidence="1 2" key="1">
    <citation type="submission" date="2019-07" db="EMBL/GenBank/DDBJ databases">
        <title>Whole genome shotgun sequence of Acetobacter nitrogenifigens NBRC 105050.</title>
        <authorList>
            <person name="Hosoyama A."/>
            <person name="Uohara A."/>
            <person name="Ohji S."/>
            <person name="Ichikawa N."/>
        </authorList>
    </citation>
    <scope>NUCLEOTIDE SEQUENCE [LARGE SCALE GENOMIC DNA]</scope>
    <source>
        <strain evidence="1 2">NBRC 105050</strain>
    </source>
</reference>